<evidence type="ECO:0000256" key="2">
    <source>
        <dbReference type="ARBA" id="ARBA00022630"/>
    </source>
</evidence>
<evidence type="ECO:0000313" key="7">
    <source>
        <dbReference type="EMBL" id="KAF2431252.1"/>
    </source>
</evidence>
<dbReference type="Proteomes" id="UP000800235">
    <property type="component" value="Unassembled WGS sequence"/>
</dbReference>
<name>A0A9P4NTB4_9PEZI</name>
<dbReference type="InterPro" id="IPR036318">
    <property type="entry name" value="FAD-bd_PCMH-like_sf"/>
</dbReference>
<dbReference type="GO" id="GO:0016491">
    <property type="term" value="F:oxidoreductase activity"/>
    <property type="evidence" value="ECO:0007669"/>
    <property type="project" value="UniProtKB-KW"/>
</dbReference>
<dbReference type="InterPro" id="IPR006094">
    <property type="entry name" value="Oxid_FAD_bind_N"/>
</dbReference>
<feature type="signal peptide" evidence="5">
    <location>
        <begin position="1"/>
        <end position="27"/>
    </location>
</feature>
<evidence type="ECO:0000256" key="1">
    <source>
        <dbReference type="ARBA" id="ARBA00005466"/>
    </source>
</evidence>
<organism evidence="7 8">
    <name type="scientific">Tothia fuscella</name>
    <dbReference type="NCBI Taxonomy" id="1048955"/>
    <lineage>
        <taxon>Eukaryota</taxon>
        <taxon>Fungi</taxon>
        <taxon>Dikarya</taxon>
        <taxon>Ascomycota</taxon>
        <taxon>Pezizomycotina</taxon>
        <taxon>Dothideomycetes</taxon>
        <taxon>Pleosporomycetidae</taxon>
        <taxon>Venturiales</taxon>
        <taxon>Cylindrosympodiaceae</taxon>
        <taxon>Tothia</taxon>
    </lineage>
</organism>
<keyword evidence="4" id="KW-0560">Oxidoreductase</keyword>
<keyword evidence="5" id="KW-0732">Signal</keyword>
<dbReference type="InterPro" id="IPR016166">
    <property type="entry name" value="FAD-bd_PCMH"/>
</dbReference>
<evidence type="ECO:0000313" key="8">
    <source>
        <dbReference type="Proteomes" id="UP000800235"/>
    </source>
</evidence>
<protein>
    <submittedName>
        <fullName evidence="7">FAD dependent oxidoreductase</fullName>
    </submittedName>
</protein>
<comment type="caution">
    <text evidence="7">The sequence shown here is derived from an EMBL/GenBank/DDBJ whole genome shotgun (WGS) entry which is preliminary data.</text>
</comment>
<dbReference type="Pfam" id="PF01565">
    <property type="entry name" value="FAD_binding_4"/>
    <property type="match status" value="1"/>
</dbReference>
<comment type="similarity">
    <text evidence="1">Belongs to the oxygen-dependent FAD-linked oxidoreductase family.</text>
</comment>
<dbReference type="PANTHER" id="PTHR42973:SF13">
    <property type="entry name" value="FAD-BINDING PCMH-TYPE DOMAIN-CONTAINING PROTEIN"/>
    <property type="match status" value="1"/>
</dbReference>
<evidence type="ECO:0000259" key="6">
    <source>
        <dbReference type="PROSITE" id="PS51387"/>
    </source>
</evidence>
<accession>A0A9P4NTB4</accession>
<dbReference type="OrthoDB" id="2151789at2759"/>
<reference evidence="7" key="1">
    <citation type="journal article" date="2020" name="Stud. Mycol.">
        <title>101 Dothideomycetes genomes: a test case for predicting lifestyles and emergence of pathogens.</title>
        <authorList>
            <person name="Haridas S."/>
            <person name="Albert R."/>
            <person name="Binder M."/>
            <person name="Bloem J."/>
            <person name="Labutti K."/>
            <person name="Salamov A."/>
            <person name="Andreopoulos B."/>
            <person name="Baker S."/>
            <person name="Barry K."/>
            <person name="Bills G."/>
            <person name="Bluhm B."/>
            <person name="Cannon C."/>
            <person name="Castanera R."/>
            <person name="Culley D."/>
            <person name="Daum C."/>
            <person name="Ezra D."/>
            <person name="Gonzalez J."/>
            <person name="Henrissat B."/>
            <person name="Kuo A."/>
            <person name="Liang C."/>
            <person name="Lipzen A."/>
            <person name="Lutzoni F."/>
            <person name="Magnuson J."/>
            <person name="Mondo S."/>
            <person name="Nolan M."/>
            <person name="Ohm R."/>
            <person name="Pangilinan J."/>
            <person name="Park H.-J."/>
            <person name="Ramirez L."/>
            <person name="Alfaro M."/>
            <person name="Sun H."/>
            <person name="Tritt A."/>
            <person name="Yoshinaga Y."/>
            <person name="Zwiers L.-H."/>
            <person name="Turgeon B."/>
            <person name="Goodwin S."/>
            <person name="Spatafora J."/>
            <person name="Crous P."/>
            <person name="Grigoriev I."/>
        </authorList>
    </citation>
    <scope>NUCLEOTIDE SEQUENCE</scope>
    <source>
        <strain evidence="7">CBS 130266</strain>
    </source>
</reference>
<dbReference type="InterPro" id="IPR050416">
    <property type="entry name" value="FAD-linked_Oxidoreductase"/>
</dbReference>
<keyword evidence="8" id="KW-1185">Reference proteome</keyword>
<dbReference type="SUPFAM" id="SSF56176">
    <property type="entry name" value="FAD-binding/transporter-associated domain-like"/>
    <property type="match status" value="1"/>
</dbReference>
<proteinExistence type="inferred from homology"/>
<dbReference type="AlphaFoldDB" id="A0A9P4NTB4"/>
<dbReference type="EMBL" id="MU007033">
    <property type="protein sequence ID" value="KAF2431252.1"/>
    <property type="molecule type" value="Genomic_DNA"/>
</dbReference>
<sequence length="501" mass="54901">MSFVQTIRSSLYFFFVTSAFLFNSVHSVDTCSTIARAHPEISTLYSQLVEYNVTLKDYWSTACSALKPSCILLPRSAQQVSDILKVLGQNDEPFAVKSGGHSPNKYFASIAGGPLISTKLLNEVNYNALTETVRVGPGNHWHNVSFAMQGTGRNAIGGRMGDVGVGGYLLGGGLGFLSAEHGWAANHILEAEVVLANATIVKASNTSNPDLLAAIKGGGGNFGIVTSFTLRTFPQDNVWGGIRLYTGGNTPALLAAIRDYTENNKDVKAGIIPTAEVTGANFVNIWFVFFFYNGPKPPKDVFAKFMAIPSLVDTTKTRTYDDLVRFNNNFVIRNSIYTIATETMPLPNATVGAEVMQGIYDTWHKVATSVGRVPGAVASIAWQPMPKAIIQASNQYGGIVLDLDDSADRIIIELDYSYFNSADDAQAEAATVKTYTDIKDKVEGYIEAGKLPDVHLPLFMNDCYHRQDYWGRLKNKDRYMAIREKVDPEGFWKKRTKGFAI</sequence>
<evidence type="ECO:0000256" key="5">
    <source>
        <dbReference type="SAM" id="SignalP"/>
    </source>
</evidence>
<dbReference type="PROSITE" id="PS51387">
    <property type="entry name" value="FAD_PCMH"/>
    <property type="match status" value="1"/>
</dbReference>
<dbReference type="GO" id="GO:0071949">
    <property type="term" value="F:FAD binding"/>
    <property type="evidence" value="ECO:0007669"/>
    <property type="project" value="InterPro"/>
</dbReference>
<feature type="domain" description="FAD-binding PCMH-type" evidence="6">
    <location>
        <begin position="64"/>
        <end position="235"/>
    </location>
</feature>
<dbReference type="Gene3D" id="3.30.465.10">
    <property type="match status" value="1"/>
</dbReference>
<dbReference type="PANTHER" id="PTHR42973">
    <property type="entry name" value="BINDING OXIDOREDUCTASE, PUTATIVE (AFU_ORTHOLOGUE AFUA_1G17690)-RELATED"/>
    <property type="match status" value="1"/>
</dbReference>
<keyword evidence="3" id="KW-0274">FAD</keyword>
<evidence type="ECO:0000256" key="4">
    <source>
        <dbReference type="ARBA" id="ARBA00023002"/>
    </source>
</evidence>
<evidence type="ECO:0000256" key="3">
    <source>
        <dbReference type="ARBA" id="ARBA00022827"/>
    </source>
</evidence>
<gene>
    <name evidence="7" type="ORF">EJ08DRAFT_696638</name>
</gene>
<dbReference type="InterPro" id="IPR016169">
    <property type="entry name" value="FAD-bd_PCMH_sub2"/>
</dbReference>
<feature type="chain" id="PRO_5040363968" evidence="5">
    <location>
        <begin position="28"/>
        <end position="501"/>
    </location>
</feature>
<keyword evidence="2" id="KW-0285">Flavoprotein</keyword>